<keyword evidence="2" id="KW-1185">Reference proteome</keyword>
<dbReference type="SUPFAM" id="SSF52047">
    <property type="entry name" value="RNI-like"/>
    <property type="match status" value="1"/>
</dbReference>
<dbReference type="AlphaFoldDB" id="A0A8J8NT85"/>
<organism evidence="1 2">
    <name type="scientific">Halteria grandinella</name>
    <dbReference type="NCBI Taxonomy" id="5974"/>
    <lineage>
        <taxon>Eukaryota</taxon>
        <taxon>Sar</taxon>
        <taxon>Alveolata</taxon>
        <taxon>Ciliophora</taxon>
        <taxon>Intramacronucleata</taxon>
        <taxon>Spirotrichea</taxon>
        <taxon>Stichotrichia</taxon>
        <taxon>Sporadotrichida</taxon>
        <taxon>Halteriidae</taxon>
        <taxon>Halteria</taxon>
    </lineage>
</organism>
<sequence length="312" mass="36143">MGDLKFLSIPFQRTDSDVIDQVSNFHSIILAKASFPLNKELEEQDAGTLNNIFCKNQHILSQIKDKLKTLIISGCSLTGQMNIQFAEIYSNIQTLTISDTIFLERAKFSPFKRLKELLILNCSHHKQFFDDASYQKSVHSGVTFDLLRNLLSFNQSMSIMTNPLQQSLQLLEIDISFGDSLKYNEPWWLCTSIQCCILRDYVTFFTFHTIHKLIYSTHKFTCSLPPIELKICKFSEYDPSISNYEHKETETLMRELAEVRGLKVTKYEEIVTKTMKSNIVFRIRLLENAGREMNLQIDGSRNYSFIDISQPL</sequence>
<name>A0A8J8NT85_HALGN</name>
<accession>A0A8J8NT85</accession>
<reference evidence="1" key="1">
    <citation type="submission" date="2019-06" db="EMBL/GenBank/DDBJ databases">
        <authorList>
            <person name="Zheng W."/>
        </authorList>
    </citation>
    <scope>NUCLEOTIDE SEQUENCE</scope>
    <source>
        <strain evidence="1">QDHG01</strain>
    </source>
</reference>
<dbReference type="Proteomes" id="UP000785679">
    <property type="component" value="Unassembled WGS sequence"/>
</dbReference>
<evidence type="ECO:0000313" key="1">
    <source>
        <dbReference type="EMBL" id="TNV79825.1"/>
    </source>
</evidence>
<protein>
    <submittedName>
        <fullName evidence="1">Uncharacterized protein</fullName>
    </submittedName>
</protein>
<gene>
    <name evidence="1" type="ORF">FGO68_gene17645</name>
</gene>
<dbReference type="EMBL" id="RRYP01008365">
    <property type="protein sequence ID" value="TNV79825.1"/>
    <property type="molecule type" value="Genomic_DNA"/>
</dbReference>
<proteinExistence type="predicted"/>
<evidence type="ECO:0000313" key="2">
    <source>
        <dbReference type="Proteomes" id="UP000785679"/>
    </source>
</evidence>
<comment type="caution">
    <text evidence="1">The sequence shown here is derived from an EMBL/GenBank/DDBJ whole genome shotgun (WGS) entry which is preliminary data.</text>
</comment>